<dbReference type="InterPro" id="IPR003313">
    <property type="entry name" value="AraC-bd"/>
</dbReference>
<dbReference type="GO" id="GO:0003700">
    <property type="term" value="F:DNA-binding transcription factor activity"/>
    <property type="evidence" value="ECO:0007669"/>
    <property type="project" value="InterPro"/>
</dbReference>
<protein>
    <submittedName>
        <fullName evidence="6">AraC family transcriptional regulator</fullName>
    </submittedName>
</protein>
<evidence type="ECO:0000259" key="5">
    <source>
        <dbReference type="PROSITE" id="PS01124"/>
    </source>
</evidence>
<dbReference type="InterPro" id="IPR018062">
    <property type="entry name" value="HTH_AraC-typ_CS"/>
</dbReference>
<comment type="caution">
    <text evidence="6">The sequence shown here is derived from an EMBL/GenBank/DDBJ whole genome shotgun (WGS) entry which is preliminary data.</text>
</comment>
<keyword evidence="3" id="KW-0010">Activator</keyword>
<dbReference type="InterPro" id="IPR018060">
    <property type="entry name" value="HTH_AraC"/>
</dbReference>
<dbReference type="Pfam" id="PF02311">
    <property type="entry name" value="AraC_binding"/>
    <property type="match status" value="1"/>
</dbReference>
<evidence type="ECO:0000313" key="6">
    <source>
        <dbReference type="EMBL" id="MBW4564566.1"/>
    </source>
</evidence>
<dbReference type="EMBL" id="JAHHHN010000023">
    <property type="protein sequence ID" value="MBW4564566.1"/>
    <property type="molecule type" value="Genomic_DNA"/>
</dbReference>
<evidence type="ECO:0000256" key="2">
    <source>
        <dbReference type="ARBA" id="ARBA00023125"/>
    </source>
</evidence>
<keyword evidence="2" id="KW-0238">DNA-binding</keyword>
<dbReference type="PANTHER" id="PTHR46796">
    <property type="entry name" value="HTH-TYPE TRANSCRIPTIONAL ACTIVATOR RHAS-RELATED"/>
    <property type="match status" value="1"/>
</dbReference>
<dbReference type="InterPro" id="IPR050204">
    <property type="entry name" value="AraC_XylS_family_regulators"/>
</dbReference>
<evidence type="ECO:0000256" key="4">
    <source>
        <dbReference type="ARBA" id="ARBA00023163"/>
    </source>
</evidence>
<proteinExistence type="predicted"/>
<evidence type="ECO:0000313" key="7">
    <source>
        <dbReference type="Proteomes" id="UP000715781"/>
    </source>
</evidence>
<dbReference type="AlphaFoldDB" id="A0A951Q3G4"/>
<dbReference type="Pfam" id="PF12833">
    <property type="entry name" value="HTH_18"/>
    <property type="match status" value="1"/>
</dbReference>
<organism evidence="6 7">
    <name type="scientific">Mojavia pulchra JT2-VF2</name>
    <dbReference type="NCBI Taxonomy" id="287848"/>
    <lineage>
        <taxon>Bacteria</taxon>
        <taxon>Bacillati</taxon>
        <taxon>Cyanobacteriota</taxon>
        <taxon>Cyanophyceae</taxon>
        <taxon>Nostocales</taxon>
        <taxon>Nostocaceae</taxon>
    </lineage>
</organism>
<keyword evidence="4" id="KW-0804">Transcription</keyword>
<dbReference type="PANTHER" id="PTHR46796:SF2">
    <property type="entry name" value="TRANSCRIPTIONAL REGULATORY PROTEIN"/>
    <property type="match status" value="1"/>
</dbReference>
<dbReference type="SUPFAM" id="SSF51215">
    <property type="entry name" value="Regulatory protein AraC"/>
    <property type="match status" value="1"/>
</dbReference>
<dbReference type="PROSITE" id="PS00041">
    <property type="entry name" value="HTH_ARAC_FAMILY_1"/>
    <property type="match status" value="1"/>
</dbReference>
<accession>A0A951Q3G4</accession>
<dbReference type="Gene3D" id="1.10.10.60">
    <property type="entry name" value="Homeodomain-like"/>
    <property type="match status" value="1"/>
</dbReference>
<evidence type="ECO:0000256" key="3">
    <source>
        <dbReference type="ARBA" id="ARBA00023159"/>
    </source>
</evidence>
<reference evidence="6" key="1">
    <citation type="submission" date="2021-05" db="EMBL/GenBank/DDBJ databases">
        <authorList>
            <person name="Pietrasiak N."/>
            <person name="Ward R."/>
            <person name="Stajich J.E."/>
            <person name="Kurbessoian T."/>
        </authorList>
    </citation>
    <scope>NUCLEOTIDE SEQUENCE</scope>
    <source>
        <strain evidence="6">JT2-VF2</strain>
    </source>
</reference>
<reference evidence="6" key="2">
    <citation type="journal article" date="2022" name="Microbiol. Resour. Announc.">
        <title>Metagenome Sequencing to Explore Phylogenomics of Terrestrial Cyanobacteria.</title>
        <authorList>
            <person name="Ward R.D."/>
            <person name="Stajich J.E."/>
            <person name="Johansen J.R."/>
            <person name="Huntemann M."/>
            <person name="Clum A."/>
            <person name="Foster B."/>
            <person name="Foster B."/>
            <person name="Roux S."/>
            <person name="Palaniappan K."/>
            <person name="Varghese N."/>
            <person name="Mukherjee S."/>
            <person name="Reddy T.B.K."/>
            <person name="Daum C."/>
            <person name="Copeland A."/>
            <person name="Chen I.A."/>
            <person name="Ivanova N.N."/>
            <person name="Kyrpides N.C."/>
            <person name="Shapiro N."/>
            <person name="Eloe-Fadrosh E.A."/>
            <person name="Pietrasiak N."/>
        </authorList>
    </citation>
    <scope>NUCLEOTIDE SEQUENCE</scope>
    <source>
        <strain evidence="6">JT2-VF2</strain>
    </source>
</reference>
<gene>
    <name evidence="6" type="ORF">KME32_26240</name>
</gene>
<dbReference type="Proteomes" id="UP000715781">
    <property type="component" value="Unassembled WGS sequence"/>
</dbReference>
<dbReference type="PROSITE" id="PS01124">
    <property type="entry name" value="HTH_ARAC_FAMILY_2"/>
    <property type="match status" value="1"/>
</dbReference>
<keyword evidence="1" id="KW-0805">Transcription regulation</keyword>
<sequence length="286" mass="32454">MKKTTELAQFWRVESLQNLEFMRATYVNHTFPRHSHETFGIGIVEQGSVKTVQRGTTYTIPAGSIVLFNPDEVHACGAADEVGWTYRMLYPENSLLQQVMAEIMNREQTPFFPFAAVQDYDLARRLWQLHTASTETGSNLMQASCLLSTLTQLLTRYTRECPELPIVGLETRAVTQAKDYLEAHYHENVSLEQLAAIANLQPLRLLRAFRKQLGLPPHKYLTQIRITRAKHDLAQGIPISTVAIATGFADQSHLTRHFKRLVGTTPRQYALGCKNVQDNACRNELL</sequence>
<dbReference type="GO" id="GO:0043565">
    <property type="term" value="F:sequence-specific DNA binding"/>
    <property type="evidence" value="ECO:0007669"/>
    <property type="project" value="InterPro"/>
</dbReference>
<dbReference type="Gene3D" id="2.60.120.10">
    <property type="entry name" value="Jelly Rolls"/>
    <property type="match status" value="1"/>
</dbReference>
<dbReference type="SMART" id="SM00342">
    <property type="entry name" value="HTH_ARAC"/>
    <property type="match status" value="1"/>
</dbReference>
<name>A0A951Q3G4_9NOST</name>
<dbReference type="SUPFAM" id="SSF46689">
    <property type="entry name" value="Homeodomain-like"/>
    <property type="match status" value="2"/>
</dbReference>
<dbReference type="InterPro" id="IPR014710">
    <property type="entry name" value="RmlC-like_jellyroll"/>
</dbReference>
<evidence type="ECO:0000256" key="1">
    <source>
        <dbReference type="ARBA" id="ARBA00023015"/>
    </source>
</evidence>
<dbReference type="InterPro" id="IPR009057">
    <property type="entry name" value="Homeodomain-like_sf"/>
</dbReference>
<dbReference type="InterPro" id="IPR037923">
    <property type="entry name" value="HTH-like"/>
</dbReference>
<feature type="domain" description="HTH araC/xylS-type" evidence="5">
    <location>
        <begin position="175"/>
        <end position="272"/>
    </location>
</feature>